<evidence type="ECO:0000256" key="1">
    <source>
        <dbReference type="ARBA" id="ARBA00023180"/>
    </source>
</evidence>
<dbReference type="InterPro" id="IPR017943">
    <property type="entry name" value="Bactericidal_perm-incr_a/b_dom"/>
</dbReference>
<feature type="domain" description="Lipid-binding serum glycoprotein C-terminal" evidence="5">
    <location>
        <begin position="276"/>
        <end position="553"/>
    </location>
</feature>
<dbReference type="InterPro" id="IPR045897">
    <property type="entry name" value="BPI/LBP_pln"/>
</dbReference>
<evidence type="ECO:0000259" key="5">
    <source>
        <dbReference type="SMART" id="SM00329"/>
    </source>
</evidence>
<dbReference type="SUPFAM" id="SSF55394">
    <property type="entry name" value="Bactericidal permeability-increasing protein, BPI"/>
    <property type="match status" value="3"/>
</dbReference>
<dbReference type="FunFam" id="3.15.10.10:FF:000001">
    <property type="entry name" value="phospholipid transfer protein-like"/>
    <property type="match status" value="1"/>
</dbReference>
<comment type="similarity">
    <text evidence="2">Belongs to the BPI/LBP/Plunc superfamily. BPI/LBP (TC 1.C.40) family.</text>
</comment>
<feature type="domain" description="Lipid-binding serum glycoprotein N-terminal" evidence="4">
    <location>
        <begin position="33"/>
        <end position="258"/>
    </location>
</feature>
<organism evidence="6 7">
    <name type="scientific">Escallonia herrerae</name>
    <dbReference type="NCBI Taxonomy" id="1293975"/>
    <lineage>
        <taxon>Eukaryota</taxon>
        <taxon>Viridiplantae</taxon>
        <taxon>Streptophyta</taxon>
        <taxon>Embryophyta</taxon>
        <taxon>Tracheophyta</taxon>
        <taxon>Spermatophyta</taxon>
        <taxon>Magnoliopsida</taxon>
        <taxon>eudicotyledons</taxon>
        <taxon>Gunneridae</taxon>
        <taxon>Pentapetalae</taxon>
        <taxon>asterids</taxon>
        <taxon>campanulids</taxon>
        <taxon>Escalloniales</taxon>
        <taxon>Escalloniaceae</taxon>
        <taxon>Escallonia</taxon>
    </lineage>
</organism>
<dbReference type="PANTHER" id="PTHR46801:SF2">
    <property type="entry name" value="LIPOPOLYSACCHARIDE-BINDING PROTEIN"/>
    <property type="match status" value="1"/>
</dbReference>
<name>A0AA88WR13_9ASTE</name>
<evidence type="ECO:0000313" key="6">
    <source>
        <dbReference type="EMBL" id="KAK3032456.1"/>
    </source>
</evidence>
<gene>
    <name evidence="6" type="ORF">RJ639_037269</name>
</gene>
<accession>A0AA88WR13</accession>
<evidence type="ECO:0000256" key="2">
    <source>
        <dbReference type="ARBA" id="ARBA00060933"/>
    </source>
</evidence>
<keyword evidence="3" id="KW-0732">Signal</keyword>
<feature type="signal peptide" evidence="3">
    <location>
        <begin position="1"/>
        <end position="23"/>
    </location>
</feature>
<dbReference type="SMART" id="SM00328">
    <property type="entry name" value="BPI1"/>
    <property type="match status" value="1"/>
</dbReference>
<dbReference type="Proteomes" id="UP001188597">
    <property type="component" value="Unassembled WGS sequence"/>
</dbReference>
<keyword evidence="7" id="KW-1185">Reference proteome</keyword>
<dbReference type="GO" id="GO:0008289">
    <property type="term" value="F:lipid binding"/>
    <property type="evidence" value="ECO:0007669"/>
    <property type="project" value="InterPro"/>
</dbReference>
<protein>
    <recommendedName>
        <fullName evidence="8">BPI protein</fullName>
    </recommendedName>
</protein>
<dbReference type="Pfam" id="PF01273">
    <property type="entry name" value="LBP_BPI_CETP"/>
    <property type="match status" value="1"/>
</dbReference>
<evidence type="ECO:0000259" key="4">
    <source>
        <dbReference type="SMART" id="SM00328"/>
    </source>
</evidence>
<evidence type="ECO:0000256" key="3">
    <source>
        <dbReference type="SAM" id="SignalP"/>
    </source>
</evidence>
<dbReference type="EMBL" id="JAVXUP010000268">
    <property type="protein sequence ID" value="KAK3032456.1"/>
    <property type="molecule type" value="Genomic_DNA"/>
</dbReference>
<dbReference type="InterPro" id="IPR001124">
    <property type="entry name" value="Lipid-bd_serum_glycop_C"/>
</dbReference>
<feature type="chain" id="PRO_5041669260" description="BPI protein" evidence="3">
    <location>
        <begin position="24"/>
        <end position="570"/>
    </location>
</feature>
<evidence type="ECO:0000313" key="7">
    <source>
        <dbReference type="Proteomes" id="UP001188597"/>
    </source>
</evidence>
<proteinExistence type="inferred from homology"/>
<dbReference type="CDD" id="cd00025">
    <property type="entry name" value="BPI1"/>
    <property type="match status" value="1"/>
</dbReference>
<dbReference type="SMART" id="SM00329">
    <property type="entry name" value="BPI2"/>
    <property type="match status" value="1"/>
</dbReference>
<dbReference type="AlphaFoldDB" id="A0AA88WR13"/>
<dbReference type="Gene3D" id="3.15.10.10">
    <property type="entry name" value="Bactericidal permeability-increasing protein, domain 1"/>
    <property type="match status" value="1"/>
</dbReference>
<dbReference type="Pfam" id="PF02886">
    <property type="entry name" value="LBP_BPI_CETP_C"/>
    <property type="match status" value="1"/>
</dbReference>
<dbReference type="Gene3D" id="3.15.20.10">
    <property type="entry name" value="Bactericidal permeability-increasing protein, domain 2"/>
    <property type="match status" value="2"/>
</dbReference>
<comment type="caution">
    <text evidence="6">The sequence shown here is derived from an EMBL/GenBank/DDBJ whole genome shotgun (WGS) entry which is preliminary data.</text>
</comment>
<dbReference type="PANTHER" id="PTHR46801">
    <property type="entry name" value="OS06G0309200 PROTEIN"/>
    <property type="match status" value="1"/>
</dbReference>
<keyword evidence="1" id="KW-0325">Glycoprotein</keyword>
<evidence type="ECO:0008006" key="8">
    <source>
        <dbReference type="Google" id="ProtNLM"/>
    </source>
</evidence>
<dbReference type="InterPro" id="IPR017942">
    <property type="entry name" value="Lipid-bd_serum_glycop_N"/>
</dbReference>
<sequence>MAHTVLYILFHLLFISSYSYVQSTEQGFISIDISDKGLDFVKDLLISKAISTLTPLQLPQIEKSLTIPVVGRVQFTLSNITIYGVGVSSSTVKPGETGVTIVATGATANLSMDWRYSYSTWLIPIAISDKGSAFVQVEGMEVGLTLELKNQQGTLKLSLLECGCYVRDISIKLDGGASWLYQGAVDAFKENIGSAVEDAVSKKIRDGVVTLDSVLQSLPKAIILGDTAALNVSFVSDPLLTNSSVDLEIDGLFTAKDKVVISSRYDRNFQALGLCKSPDKMAGISLHENVFNSALSVYYDANLMHWIVDKIPDQSLLNTAGWRYVIPQLYKQFPDYDMNVNISVASPPLVKIEKQNIIATIYTDVTIDVLDAGEVIPVLCISLEISASGFAEISRNSLAGGVRLSEFTMSLKWSEIGKLRMHLVQPISPGSQFLHFEPRYTYYETNISSAFTTSSVPKLESPLCFPLLLHLFLLKFDSCSRDNRCSANPYSASYKTDTPLKSLQSVMSTILKTVVIPYVNLRLRRGFLLPLFDGYKLQDAQIFYINSRIVACTDVASVTQVNLNQLIQNN</sequence>
<reference evidence="6" key="1">
    <citation type="submission" date="2022-12" db="EMBL/GenBank/DDBJ databases">
        <title>Draft genome assemblies for two species of Escallonia (Escalloniales).</title>
        <authorList>
            <person name="Chanderbali A."/>
            <person name="Dervinis C."/>
            <person name="Anghel I."/>
            <person name="Soltis D."/>
            <person name="Soltis P."/>
            <person name="Zapata F."/>
        </authorList>
    </citation>
    <scope>NUCLEOTIDE SEQUENCE</scope>
    <source>
        <strain evidence="6">UCBG64.0493</strain>
        <tissue evidence="6">Leaf</tissue>
    </source>
</reference>